<keyword evidence="2" id="KW-0548">Nucleotidyltransferase</keyword>
<reference evidence="2" key="1">
    <citation type="submission" date="2021-03" db="EMBL/GenBank/DDBJ databases">
        <title>Roseibium sp. CAU 1637 isolated from Incheon.</title>
        <authorList>
            <person name="Kim W."/>
        </authorList>
    </citation>
    <scope>NUCLEOTIDE SEQUENCE</scope>
    <source>
        <strain evidence="2">CAU 1637</strain>
    </source>
</reference>
<name>A0A939J8J0_9HYPH</name>
<dbReference type="Proteomes" id="UP000664779">
    <property type="component" value="Unassembled WGS sequence"/>
</dbReference>
<evidence type="ECO:0000313" key="2">
    <source>
        <dbReference type="EMBL" id="MBO0344408.1"/>
    </source>
</evidence>
<keyword evidence="1" id="KW-0472">Membrane</keyword>
<evidence type="ECO:0000256" key="1">
    <source>
        <dbReference type="SAM" id="Phobius"/>
    </source>
</evidence>
<keyword evidence="1" id="KW-1133">Transmembrane helix</keyword>
<dbReference type="EMBL" id="JAFLNF010000002">
    <property type="protein sequence ID" value="MBO0344408.1"/>
    <property type="molecule type" value="Genomic_DNA"/>
</dbReference>
<evidence type="ECO:0000313" key="3">
    <source>
        <dbReference type="Proteomes" id="UP000664779"/>
    </source>
</evidence>
<proteinExistence type="predicted"/>
<keyword evidence="3" id="KW-1185">Reference proteome</keyword>
<keyword evidence="2" id="KW-0808">Transferase</keyword>
<dbReference type="GO" id="GO:0016779">
    <property type="term" value="F:nucleotidyltransferase activity"/>
    <property type="evidence" value="ECO:0007669"/>
    <property type="project" value="UniProtKB-KW"/>
</dbReference>
<protein>
    <submittedName>
        <fullName evidence="2">Phosphopantetheine adenylyltransferase</fullName>
    </submittedName>
</protein>
<accession>A0A939J8J0</accession>
<dbReference type="AlphaFoldDB" id="A0A939J8J0"/>
<dbReference type="RefSeq" id="WP_206938453.1">
    <property type="nucleotide sequence ID" value="NZ_JAFLNF010000002.1"/>
</dbReference>
<keyword evidence="1" id="KW-0812">Transmembrane</keyword>
<organism evidence="2 3">
    <name type="scientific">Roseibium limicola</name>
    <dbReference type="NCBI Taxonomy" id="2816037"/>
    <lineage>
        <taxon>Bacteria</taxon>
        <taxon>Pseudomonadati</taxon>
        <taxon>Pseudomonadota</taxon>
        <taxon>Alphaproteobacteria</taxon>
        <taxon>Hyphomicrobiales</taxon>
        <taxon>Stappiaceae</taxon>
        <taxon>Roseibium</taxon>
    </lineage>
</organism>
<comment type="caution">
    <text evidence="2">The sequence shown here is derived from an EMBL/GenBank/DDBJ whole genome shotgun (WGS) entry which is preliminary data.</text>
</comment>
<feature type="transmembrane region" description="Helical" evidence="1">
    <location>
        <begin position="36"/>
        <end position="55"/>
    </location>
</feature>
<sequence length="136" mass="14059">MTSINTYENDPFLEKFGTDVFRSNVRAMRPTTATHIAGVTIAACAAVVMATAIALNPFTAESSNASPAETQGAIATKSDRVVASSNVCDGQAWGAYSADCAASLSGQTNVRAVNFRTVEKPAGNNTTVLARVPSNG</sequence>
<gene>
    <name evidence="2" type="ORF">J0X15_04160</name>
</gene>